<dbReference type="AlphaFoldDB" id="A0A286RBF0"/>
<evidence type="ECO:0000259" key="1">
    <source>
        <dbReference type="SMART" id="SM00507"/>
    </source>
</evidence>
<dbReference type="Gene3D" id="1.10.3680.10">
    <property type="entry name" value="TerB-like"/>
    <property type="match status" value="1"/>
</dbReference>
<evidence type="ECO:0000313" key="2">
    <source>
        <dbReference type="EMBL" id="ASV73292.1"/>
    </source>
</evidence>
<dbReference type="Proteomes" id="UP000215086">
    <property type="component" value="Chromosome"/>
</dbReference>
<dbReference type="GO" id="GO:0004519">
    <property type="term" value="F:endonuclease activity"/>
    <property type="evidence" value="ECO:0007669"/>
    <property type="project" value="InterPro"/>
</dbReference>
<dbReference type="KEGG" id="ttf:THTE_0690"/>
<gene>
    <name evidence="2" type="ORF">THTE_0690</name>
</gene>
<sequence>MAKLAEWVKKTVQKLIDPDREKRVQELTRLLYHGLVTNQEKFSVSSMLQGWDVNPDELELAKENVYRYVLERAWADEVVTQKEQQALRSIVQCLEISEAKAKDIHLEFARNRFAIALGEAMEDGILSPEEEARLARIAHSVGYALPQFARMFFRDYAEAFLRGLFMAAVADGRLSPAEWENLLRITQKFGLTKQELQQAIQLSAQRFVEHVLADAKADGRLSPEEEKILRWLVEELGLSAEYRKYLEQEINILRRLEEIENGRLPTLSPPSGLQLRAGELLHFYSQAVWHLPRTRGGNLAWEQHHGNLALTDHRLLFSSSTKTVALDYRKIISHRGSDNWLEIQTEGKPVYRFDILQPSPLFYPLFTAAVGLANQTRVAKVEGKTSRYIPRDVRQRVWQRYGGRCAECGATDYLEFDHIIPVAKGGSNSDNNVQLLCRRCNLKKSDSI</sequence>
<dbReference type="Pfam" id="PF01844">
    <property type="entry name" value="HNH"/>
    <property type="match status" value="1"/>
</dbReference>
<reference evidence="2 3" key="1">
    <citation type="journal article" name="Front. Microbiol.">
        <title>Sugar Metabolism of the First Thermophilic Planctomycete Thermogutta terrifontis: Comparative Genomic and Transcriptomic Approaches.</title>
        <authorList>
            <person name="Elcheninov A.G."/>
            <person name="Menzel P."/>
            <person name="Gudbergsdottir S.R."/>
            <person name="Slesarev A.I."/>
            <person name="Kadnikov V.V."/>
            <person name="Krogh A."/>
            <person name="Bonch-Osmolovskaya E.A."/>
            <person name="Peng X."/>
            <person name="Kublanov I.V."/>
        </authorList>
    </citation>
    <scope>NUCLEOTIDE SEQUENCE [LARGE SCALE GENOMIC DNA]</scope>
    <source>
        <strain evidence="2 3">R1</strain>
    </source>
</reference>
<dbReference type="Pfam" id="PF05099">
    <property type="entry name" value="TerB"/>
    <property type="match status" value="1"/>
</dbReference>
<dbReference type="GO" id="GO:0003676">
    <property type="term" value="F:nucleic acid binding"/>
    <property type="evidence" value="ECO:0007669"/>
    <property type="project" value="InterPro"/>
</dbReference>
<proteinExistence type="predicted"/>
<dbReference type="GO" id="GO:0008270">
    <property type="term" value="F:zinc ion binding"/>
    <property type="evidence" value="ECO:0007669"/>
    <property type="project" value="InterPro"/>
</dbReference>
<protein>
    <recommendedName>
        <fullName evidence="1">HNH nuclease domain-containing protein</fullName>
    </recommendedName>
</protein>
<dbReference type="InterPro" id="IPR029024">
    <property type="entry name" value="TerB-like"/>
</dbReference>
<accession>A0A286RBF0</accession>
<dbReference type="InterPro" id="IPR007791">
    <property type="entry name" value="DjlA_N"/>
</dbReference>
<name>A0A286RBF0_9BACT</name>
<dbReference type="InterPro" id="IPR003615">
    <property type="entry name" value="HNH_nuc"/>
</dbReference>
<keyword evidence="3" id="KW-1185">Reference proteome</keyword>
<dbReference type="PANTHER" id="PTHR33877">
    <property type="entry name" value="SLL1193 PROTEIN"/>
    <property type="match status" value="1"/>
</dbReference>
<dbReference type="RefSeq" id="WP_095413945.1">
    <property type="nucleotide sequence ID" value="NZ_CP018477.1"/>
</dbReference>
<dbReference type="SMART" id="SM00507">
    <property type="entry name" value="HNHc"/>
    <property type="match status" value="1"/>
</dbReference>
<dbReference type="InterPro" id="IPR052892">
    <property type="entry name" value="NA-targeting_endonuclease"/>
</dbReference>
<feature type="domain" description="HNH nuclease" evidence="1">
    <location>
        <begin position="392"/>
        <end position="442"/>
    </location>
</feature>
<dbReference type="Gene3D" id="1.10.30.50">
    <property type="match status" value="1"/>
</dbReference>
<organism evidence="2 3">
    <name type="scientific">Thermogutta terrifontis</name>
    <dbReference type="NCBI Taxonomy" id="1331910"/>
    <lineage>
        <taxon>Bacteria</taxon>
        <taxon>Pseudomonadati</taxon>
        <taxon>Planctomycetota</taxon>
        <taxon>Planctomycetia</taxon>
        <taxon>Pirellulales</taxon>
        <taxon>Thermoguttaceae</taxon>
        <taxon>Thermogutta</taxon>
    </lineage>
</organism>
<dbReference type="OrthoDB" id="9802901at2"/>
<evidence type="ECO:0000313" key="3">
    <source>
        <dbReference type="Proteomes" id="UP000215086"/>
    </source>
</evidence>
<dbReference type="CDD" id="cd00085">
    <property type="entry name" value="HNHc"/>
    <property type="match status" value="1"/>
</dbReference>
<dbReference type="SUPFAM" id="SSF158682">
    <property type="entry name" value="TerB-like"/>
    <property type="match status" value="2"/>
</dbReference>
<dbReference type="PANTHER" id="PTHR33877:SF1">
    <property type="entry name" value="TYPE IV METHYL-DIRECTED RESTRICTION ENZYME ECOKMCRA"/>
    <property type="match status" value="1"/>
</dbReference>
<dbReference type="InterPro" id="IPR002711">
    <property type="entry name" value="HNH"/>
</dbReference>
<dbReference type="EMBL" id="CP018477">
    <property type="protein sequence ID" value="ASV73292.1"/>
    <property type="molecule type" value="Genomic_DNA"/>
</dbReference>